<dbReference type="AlphaFoldDB" id="A0A1H0EXN6"/>
<evidence type="ECO:0000259" key="2">
    <source>
        <dbReference type="Pfam" id="PF00296"/>
    </source>
</evidence>
<dbReference type="InterPro" id="IPR050564">
    <property type="entry name" value="F420-G6PD/mer"/>
</dbReference>
<dbReference type="NCBIfam" id="TIGR03557">
    <property type="entry name" value="F420_G6P_family"/>
    <property type="match status" value="1"/>
</dbReference>
<evidence type="ECO:0000313" key="4">
    <source>
        <dbReference type="Proteomes" id="UP000198793"/>
    </source>
</evidence>
<evidence type="ECO:0000313" key="3">
    <source>
        <dbReference type="EMBL" id="SDN87103.1"/>
    </source>
</evidence>
<dbReference type="GO" id="GO:0016705">
    <property type="term" value="F:oxidoreductase activity, acting on paired donors, with incorporation or reduction of molecular oxygen"/>
    <property type="evidence" value="ECO:0007669"/>
    <property type="project" value="InterPro"/>
</dbReference>
<dbReference type="OrthoDB" id="180193at2"/>
<feature type="domain" description="Luciferase-like" evidence="2">
    <location>
        <begin position="3"/>
        <end position="291"/>
    </location>
</feature>
<sequence length="331" mass="36080">MTRFGYHVSHEQFAPSALLGYVRQAEAAGFECAMSSEHFQPWSERQGHSGHAWSWLGAALASTQLPFGIITAPGYRHHPAVLAQSAATLAEMFPERLWLALGSGQLLNEGVTGLTWPDKATRTERLAECAAVIRALFEGETVTHRGLVTVVEAKLWSRPERAPLLVGGAVTADTARRVAAWADGLVTVGIEPGKLRPVVEAFREGGGENKPVFLQTKVCWNRNEAAALADAHDQWAANMLEGDVNWDLRSPQEFDTASRFVRPEDVGTCVRVSSDLGRQAAWLAELAAMGFAEIIVHQVGREQERFIEAFGRHVLPQMEAGAPRTRLAAVG</sequence>
<dbReference type="PANTHER" id="PTHR43244">
    <property type="match status" value="1"/>
</dbReference>
<dbReference type="InterPro" id="IPR036661">
    <property type="entry name" value="Luciferase-like_sf"/>
</dbReference>
<dbReference type="RefSeq" id="WP_090670307.1">
    <property type="nucleotide sequence ID" value="NZ_FNIT01000002.1"/>
</dbReference>
<dbReference type="EMBL" id="FNIT01000002">
    <property type="protein sequence ID" value="SDN87103.1"/>
    <property type="molecule type" value="Genomic_DNA"/>
</dbReference>
<evidence type="ECO:0000256" key="1">
    <source>
        <dbReference type="ARBA" id="ARBA00023002"/>
    </source>
</evidence>
<dbReference type="CDD" id="cd01097">
    <property type="entry name" value="Tetrahydromethanopterin_reductase"/>
    <property type="match status" value="1"/>
</dbReference>
<keyword evidence="1" id="KW-0560">Oxidoreductase</keyword>
<organism evidence="3 4">
    <name type="scientific">Aureimonas jatrophae</name>
    <dbReference type="NCBI Taxonomy" id="1166073"/>
    <lineage>
        <taxon>Bacteria</taxon>
        <taxon>Pseudomonadati</taxon>
        <taxon>Pseudomonadota</taxon>
        <taxon>Alphaproteobacteria</taxon>
        <taxon>Hyphomicrobiales</taxon>
        <taxon>Aurantimonadaceae</taxon>
        <taxon>Aureimonas</taxon>
    </lineage>
</organism>
<dbReference type="InterPro" id="IPR019945">
    <property type="entry name" value="F420_G6P_DH-rel"/>
</dbReference>
<dbReference type="InterPro" id="IPR011251">
    <property type="entry name" value="Luciferase-like_dom"/>
</dbReference>
<accession>A0A1H0EXN6</accession>
<keyword evidence="4" id="KW-1185">Reference proteome</keyword>
<dbReference type="InterPro" id="IPR023907">
    <property type="entry name" value="Non-F420_Flavin_OxRdtase"/>
</dbReference>
<dbReference type="Gene3D" id="3.20.20.30">
    <property type="entry name" value="Luciferase-like domain"/>
    <property type="match status" value="1"/>
</dbReference>
<dbReference type="NCBIfam" id="TIGR03885">
    <property type="entry name" value="flavin_revert"/>
    <property type="match status" value="1"/>
</dbReference>
<gene>
    <name evidence="3" type="ORF">SAMN05192530_102266</name>
</gene>
<dbReference type="Proteomes" id="UP000198793">
    <property type="component" value="Unassembled WGS sequence"/>
</dbReference>
<proteinExistence type="predicted"/>
<protein>
    <submittedName>
        <fullName evidence="3">Probable non-F420 flavinoid oxidoreductase</fullName>
    </submittedName>
</protein>
<dbReference type="SUPFAM" id="SSF51679">
    <property type="entry name" value="Bacterial luciferase-like"/>
    <property type="match status" value="1"/>
</dbReference>
<dbReference type="Pfam" id="PF00296">
    <property type="entry name" value="Bac_luciferase"/>
    <property type="match status" value="1"/>
</dbReference>
<dbReference type="STRING" id="1166073.SAMN05192530_102266"/>
<reference evidence="3 4" key="1">
    <citation type="submission" date="2016-10" db="EMBL/GenBank/DDBJ databases">
        <authorList>
            <person name="de Groot N.N."/>
        </authorList>
    </citation>
    <scope>NUCLEOTIDE SEQUENCE [LARGE SCALE GENOMIC DNA]</scope>
    <source>
        <strain evidence="4">L7-484,KACC 16230,DSM 25025</strain>
    </source>
</reference>
<dbReference type="PANTHER" id="PTHR43244:SF1">
    <property type="entry name" value="5,10-METHYLENETETRAHYDROMETHANOPTERIN REDUCTASE"/>
    <property type="match status" value="1"/>
</dbReference>
<name>A0A1H0EXN6_9HYPH</name>